<dbReference type="PANTHER" id="PTHR10622">
    <property type="entry name" value="HET DOMAIN-CONTAINING PROTEIN"/>
    <property type="match status" value="1"/>
</dbReference>
<dbReference type="GeneID" id="85312464"/>
<comment type="caution">
    <text evidence="2">The sequence shown here is derived from an EMBL/GenBank/DDBJ whole genome shotgun (WGS) entry which is preliminary data.</text>
</comment>
<protein>
    <submittedName>
        <fullName evidence="2">Heterokaryon incompatibility protein-domain-containing protein</fullName>
    </submittedName>
</protein>
<feature type="domain" description="Heterokaryon incompatibility" evidence="1">
    <location>
        <begin position="22"/>
        <end position="128"/>
    </location>
</feature>
<organism evidence="2 3">
    <name type="scientific">Phialemonium atrogriseum</name>
    <dbReference type="NCBI Taxonomy" id="1093897"/>
    <lineage>
        <taxon>Eukaryota</taxon>
        <taxon>Fungi</taxon>
        <taxon>Dikarya</taxon>
        <taxon>Ascomycota</taxon>
        <taxon>Pezizomycotina</taxon>
        <taxon>Sordariomycetes</taxon>
        <taxon>Sordariomycetidae</taxon>
        <taxon>Cephalothecales</taxon>
        <taxon>Cephalothecaceae</taxon>
        <taxon>Phialemonium</taxon>
    </lineage>
</organism>
<accession>A0AAJ0FHK9</accession>
<reference evidence="2" key="1">
    <citation type="submission" date="2023-06" db="EMBL/GenBank/DDBJ databases">
        <title>Genome-scale phylogeny and comparative genomics of the fungal order Sordariales.</title>
        <authorList>
            <consortium name="Lawrence Berkeley National Laboratory"/>
            <person name="Hensen N."/>
            <person name="Bonometti L."/>
            <person name="Westerberg I."/>
            <person name="Brannstrom I.O."/>
            <person name="Guillou S."/>
            <person name="Cros-Aarteil S."/>
            <person name="Calhoun S."/>
            <person name="Haridas S."/>
            <person name="Kuo A."/>
            <person name="Mondo S."/>
            <person name="Pangilinan J."/>
            <person name="Riley R."/>
            <person name="Labutti K."/>
            <person name="Andreopoulos B."/>
            <person name="Lipzen A."/>
            <person name="Chen C."/>
            <person name="Yanf M."/>
            <person name="Daum C."/>
            <person name="Ng V."/>
            <person name="Clum A."/>
            <person name="Steindorff A."/>
            <person name="Ohm R."/>
            <person name="Martin F."/>
            <person name="Silar P."/>
            <person name="Natvig D."/>
            <person name="Lalanne C."/>
            <person name="Gautier V."/>
            <person name="Ament-Velasquez S.L."/>
            <person name="Kruys A."/>
            <person name="Hutchinson M.I."/>
            <person name="Powell A.J."/>
            <person name="Barry K."/>
            <person name="Miller A.N."/>
            <person name="Grigoriev I.V."/>
            <person name="Debuchy R."/>
            <person name="Gladieux P."/>
            <person name="Thoren M.H."/>
            <person name="Johannesson H."/>
        </authorList>
    </citation>
    <scope>NUCLEOTIDE SEQUENCE</scope>
    <source>
        <strain evidence="2">8032-3</strain>
    </source>
</reference>
<evidence type="ECO:0000313" key="3">
    <source>
        <dbReference type="Proteomes" id="UP001244011"/>
    </source>
</evidence>
<proteinExistence type="predicted"/>
<dbReference type="AlphaFoldDB" id="A0AAJ0FHK9"/>
<dbReference type="EMBL" id="MU839039">
    <property type="protein sequence ID" value="KAK1762284.1"/>
    <property type="molecule type" value="Genomic_DNA"/>
</dbReference>
<dbReference type="RefSeq" id="XP_060278497.1">
    <property type="nucleotide sequence ID" value="XM_060429277.1"/>
</dbReference>
<dbReference type="Pfam" id="PF06985">
    <property type="entry name" value="HET"/>
    <property type="match status" value="1"/>
</dbReference>
<keyword evidence="3" id="KW-1185">Reference proteome</keyword>
<dbReference type="Proteomes" id="UP001244011">
    <property type="component" value="Unassembled WGS sequence"/>
</dbReference>
<evidence type="ECO:0000313" key="2">
    <source>
        <dbReference type="EMBL" id="KAK1762284.1"/>
    </source>
</evidence>
<dbReference type="PANTHER" id="PTHR10622:SF10">
    <property type="entry name" value="HET DOMAIN-CONTAINING PROTEIN"/>
    <property type="match status" value="1"/>
</dbReference>
<sequence>MRLINTKTLQIEEFTGQKVPRYAILSHTWGNEELTFQDWLYAQNQSPPRWGWTQIPEEIQRLKSKEGYDKVVKACERARQHNPACQWLWADTVCIDKISSAELSEAINSMFGWYRRAEVCYAFLADVPPMSDDELSKCSQRTSPFRQSRWFRRGWTLQELIAPWSVVFLSKNWTFLGTKSTLAKHIATITSIPENCLSGSWSRIREQTSIAQKMSWAAWRQTTRIEDRAYCLMGLFGINMPLLYGEGEKAFIRLQQEIIKHTEDLSFLAWKSDRSQTFVRNHFIHWKLPPLADSPSQFFSARNVILKKSGELLASKRIFTANTGTFIHRPLLGTLSRWFVFAPLNSAALTLSRRTSESVWMPLVRDRSSQGFSRSSFPTSTIVTALDPSRCRMYTGAPSETSLRHLDEPSPERHYFRKTHLGSDTANPHRQVGLLPVFASRSPWIEVMGSYPAIDQKDALIFNLAEAGEYLYHGILLLGVPPNRSHGLSAAFGVHFLAIFGRESNRPLFWNATAVHDLHVTSTADLQSSTESVTKSITDKVFPVAHPAASHSSTSDLAADSYPNASRQLRKRDPGLAIADHQDSDVFAEMDNRWYTFRSAGLEETSFDTHINLVLIGVHKRT</sequence>
<evidence type="ECO:0000259" key="1">
    <source>
        <dbReference type="Pfam" id="PF06985"/>
    </source>
</evidence>
<gene>
    <name evidence="2" type="ORF">QBC33DRAFT_552189</name>
</gene>
<name>A0AAJ0FHK9_9PEZI</name>
<dbReference type="InterPro" id="IPR010730">
    <property type="entry name" value="HET"/>
</dbReference>